<evidence type="ECO:0000313" key="2">
    <source>
        <dbReference type="EMBL" id="KTG09588.1"/>
    </source>
</evidence>
<dbReference type="Proteomes" id="UP000054387">
    <property type="component" value="Unassembled WGS sequence"/>
</dbReference>
<dbReference type="OrthoDB" id="214459at2157"/>
<protein>
    <submittedName>
        <fullName evidence="2">Uncharacterized protein</fullName>
    </submittedName>
</protein>
<dbReference type="EMBL" id="LOPU01000028">
    <property type="protein sequence ID" value="KTG09588.1"/>
    <property type="molecule type" value="Genomic_DNA"/>
</dbReference>
<evidence type="ECO:0000256" key="1">
    <source>
        <dbReference type="SAM" id="Phobius"/>
    </source>
</evidence>
<dbReference type="RefSeq" id="WP_058581897.1">
    <property type="nucleotide sequence ID" value="NZ_LOPU01000028.1"/>
</dbReference>
<organism evidence="2 3">
    <name type="scientific">Haloprofundus marisrubri</name>
    <dbReference type="NCBI Taxonomy" id="1514971"/>
    <lineage>
        <taxon>Archaea</taxon>
        <taxon>Methanobacteriati</taxon>
        <taxon>Methanobacteriota</taxon>
        <taxon>Stenosarchaea group</taxon>
        <taxon>Halobacteria</taxon>
        <taxon>Halobacteriales</taxon>
        <taxon>Haloferacaceae</taxon>
        <taxon>Haloprofundus</taxon>
    </lineage>
</organism>
<keyword evidence="1" id="KW-1133">Transmembrane helix</keyword>
<name>A0A0W1R865_9EURY</name>
<dbReference type="AlphaFoldDB" id="A0A0W1R865"/>
<evidence type="ECO:0000313" key="3">
    <source>
        <dbReference type="Proteomes" id="UP000054387"/>
    </source>
</evidence>
<keyword evidence="3" id="KW-1185">Reference proteome</keyword>
<reference evidence="2 3" key="1">
    <citation type="submission" date="2015-12" db="EMBL/GenBank/DDBJ databases">
        <title>Haloprofundus marisrubri gen. nov., sp. nov., an extremely halophilic archaeon isolated from the Discovery deep brine-seawater interface in the Red Sea.</title>
        <authorList>
            <person name="Zhang G."/>
            <person name="Stingl U."/>
            <person name="Rashid M."/>
        </authorList>
    </citation>
    <scope>NUCLEOTIDE SEQUENCE [LARGE SCALE GENOMIC DNA]</scope>
    <source>
        <strain evidence="2 3">SB9</strain>
    </source>
</reference>
<feature type="transmembrane region" description="Helical" evidence="1">
    <location>
        <begin position="261"/>
        <end position="282"/>
    </location>
</feature>
<sequence>MQRRAAAISVAFFLLVGAASYSLIATAEEPTIQFENAEYELQQGDQFSQGGQQYTVTSLEAQMEGGGHGSAAHLTRSGQIAWTNDSAQYSQTWANNSSVSIDNESYRVVIPNDSDPSTFALREELNRTALLQANDSVDNQLVTRDGQQYVVYNDGSGNPTLIPEDQFFPDPSSTQYDEGQQFDLQGNQTTVENVTASEATLTWTAPRNNTIDVEDQANVTVGDQQYLAYFPANDTVYLTQNMDSYNAQQQEMATFNRHMKGLQGVTILAAAIAVLLIGLAYLPSRY</sequence>
<accession>A0A0W1R865</accession>
<keyword evidence="1" id="KW-0812">Transmembrane</keyword>
<proteinExistence type="predicted"/>
<keyword evidence="1" id="KW-0472">Membrane</keyword>
<dbReference type="STRING" id="1514971.AUR64_13020"/>
<comment type="caution">
    <text evidence="2">The sequence shown here is derived from an EMBL/GenBank/DDBJ whole genome shotgun (WGS) entry which is preliminary data.</text>
</comment>
<gene>
    <name evidence="2" type="ORF">AUR64_13020</name>
</gene>